<dbReference type="Proteomes" id="UP001470230">
    <property type="component" value="Unassembled WGS sequence"/>
</dbReference>
<evidence type="ECO:0000313" key="2">
    <source>
        <dbReference type="Proteomes" id="UP001470230"/>
    </source>
</evidence>
<evidence type="ECO:0000313" key="1">
    <source>
        <dbReference type="EMBL" id="KAK8885558.1"/>
    </source>
</evidence>
<evidence type="ECO:0008006" key="3">
    <source>
        <dbReference type="Google" id="ProtNLM"/>
    </source>
</evidence>
<accession>A0ABR2K451</accession>
<reference evidence="1 2" key="1">
    <citation type="submission" date="2024-04" db="EMBL/GenBank/DDBJ databases">
        <title>Tritrichomonas musculus Genome.</title>
        <authorList>
            <person name="Alves-Ferreira E."/>
            <person name="Grigg M."/>
            <person name="Lorenzi H."/>
            <person name="Galac M."/>
        </authorList>
    </citation>
    <scope>NUCLEOTIDE SEQUENCE [LARGE SCALE GENOMIC DNA]</scope>
    <source>
        <strain evidence="1 2">EAF2021</strain>
    </source>
</reference>
<sequence>MLTELTDVTRIVDIWKERSYIPKSDTIYACLSVDALYFTPDIRIDEKSIFCGLILDENDEKLISNNSFARFSKNPNEFQIFLQLNADKIIRSGFIFQVQPYNPINDTFIAHVHPAPNGKANDLILFKLDEIKRLIKKRNITILSYSFDGDNKYSV</sequence>
<comment type="caution">
    <text evidence="1">The sequence shown here is derived from an EMBL/GenBank/DDBJ whole genome shotgun (WGS) entry which is preliminary data.</text>
</comment>
<proteinExistence type="predicted"/>
<organism evidence="1 2">
    <name type="scientific">Tritrichomonas musculus</name>
    <dbReference type="NCBI Taxonomy" id="1915356"/>
    <lineage>
        <taxon>Eukaryota</taxon>
        <taxon>Metamonada</taxon>
        <taxon>Parabasalia</taxon>
        <taxon>Tritrichomonadida</taxon>
        <taxon>Tritrichomonadidae</taxon>
        <taxon>Tritrichomonas</taxon>
    </lineage>
</organism>
<name>A0ABR2K451_9EUKA</name>
<gene>
    <name evidence="1" type="ORF">M9Y10_041008</name>
</gene>
<dbReference type="EMBL" id="JAPFFF010000007">
    <property type="protein sequence ID" value="KAK8885558.1"/>
    <property type="molecule type" value="Genomic_DNA"/>
</dbReference>
<keyword evidence="2" id="KW-1185">Reference proteome</keyword>
<protein>
    <recommendedName>
        <fullName evidence="3">JAB domain-containing protein</fullName>
    </recommendedName>
</protein>